<proteinExistence type="predicted"/>
<dbReference type="Proteomes" id="UP001065593">
    <property type="component" value="Unassembled WGS sequence"/>
</dbReference>
<organism evidence="2 3">
    <name type="scientific">Lysinibacillus piscis</name>
    <dbReference type="NCBI Taxonomy" id="2518931"/>
    <lineage>
        <taxon>Bacteria</taxon>
        <taxon>Bacillati</taxon>
        <taxon>Bacillota</taxon>
        <taxon>Bacilli</taxon>
        <taxon>Bacillales</taxon>
        <taxon>Bacillaceae</taxon>
        <taxon>Lysinibacillus</taxon>
    </lineage>
</organism>
<comment type="caution">
    <text evidence="2">The sequence shown here is derived from an EMBL/GenBank/DDBJ whole genome shotgun (WGS) entry which is preliminary data.</text>
</comment>
<sequence>MKYLLEQKEIKLPRVVWILHTFLIICGILYTLN</sequence>
<dbReference type="EMBL" id="BRZA01000002">
    <property type="protein sequence ID" value="GLC89354.1"/>
    <property type="molecule type" value="Genomic_DNA"/>
</dbReference>
<protein>
    <submittedName>
        <fullName evidence="2">Uncharacterized protein</fullName>
    </submittedName>
</protein>
<reference evidence="2" key="1">
    <citation type="submission" date="2022-08" db="EMBL/GenBank/DDBJ databases">
        <title>Draft genome sequence of Lysinibacillus sp. strain KH24.</title>
        <authorList>
            <person name="Kanbe H."/>
            <person name="Itoh H."/>
        </authorList>
    </citation>
    <scope>NUCLEOTIDE SEQUENCE</scope>
    <source>
        <strain evidence="2">KH24</strain>
    </source>
</reference>
<keyword evidence="1" id="KW-0812">Transmembrane</keyword>
<gene>
    <name evidence="2" type="ORF">LYSBPC_24810</name>
</gene>
<evidence type="ECO:0000256" key="1">
    <source>
        <dbReference type="SAM" id="Phobius"/>
    </source>
</evidence>
<evidence type="ECO:0000313" key="3">
    <source>
        <dbReference type="Proteomes" id="UP001065593"/>
    </source>
</evidence>
<keyword evidence="1" id="KW-1133">Transmembrane helix</keyword>
<name>A0ABQ5NM21_9BACI</name>
<evidence type="ECO:0000313" key="2">
    <source>
        <dbReference type="EMBL" id="GLC89354.1"/>
    </source>
</evidence>
<accession>A0ABQ5NM21</accession>
<feature type="transmembrane region" description="Helical" evidence="1">
    <location>
        <begin position="12"/>
        <end position="32"/>
    </location>
</feature>
<keyword evidence="3" id="KW-1185">Reference proteome</keyword>
<keyword evidence="1" id="KW-0472">Membrane</keyword>